<comment type="function">
    <text evidence="7">F(1)F(0) ATP synthase produces ATP from ADP in the presence of a proton or sodium gradient. F-type ATPases consist of two structural domains, F(1) containing the extramembraneous catalytic core and F(0) containing the membrane proton channel, linked together by a central stalk and a peripheral stalk. During catalysis, ATP synthesis in the catalytic domain of F(1) is coupled via a rotary mechanism of the central stalk subunits to proton translocation.</text>
</comment>
<organism evidence="9 10">
    <name type="scientific">Solitalea canadensis (strain ATCC 29591 / DSM 3403 / JCM 21819 / LMG 8368 / NBRC 15130 / NCIMB 12057 / USAM 9D)</name>
    <name type="common">Flexibacter canadensis</name>
    <dbReference type="NCBI Taxonomy" id="929556"/>
    <lineage>
        <taxon>Bacteria</taxon>
        <taxon>Pseudomonadati</taxon>
        <taxon>Bacteroidota</taxon>
        <taxon>Sphingobacteriia</taxon>
        <taxon>Sphingobacteriales</taxon>
        <taxon>Sphingobacteriaceae</taxon>
        <taxon>Solitalea</taxon>
    </lineage>
</organism>
<keyword evidence="10" id="KW-1185">Reference proteome</keyword>
<evidence type="ECO:0000256" key="2">
    <source>
        <dbReference type="ARBA" id="ARBA00022448"/>
    </source>
</evidence>
<protein>
    <recommendedName>
        <fullName evidence="7">ATP synthase subunit delta</fullName>
    </recommendedName>
    <alternativeName>
        <fullName evidence="7">ATP synthase F(1) sector subunit delta</fullName>
    </alternativeName>
    <alternativeName>
        <fullName evidence="7">F-type ATPase subunit delta</fullName>
        <shortName evidence="7">F-ATPase subunit delta</shortName>
    </alternativeName>
</protein>
<keyword evidence="7" id="KW-0139">CF(1)</keyword>
<keyword evidence="6 7" id="KW-0066">ATP synthesis</keyword>
<evidence type="ECO:0000256" key="6">
    <source>
        <dbReference type="ARBA" id="ARBA00023310"/>
    </source>
</evidence>
<comment type="subunit">
    <text evidence="7">F-type ATPases have 2 components, F(1) - the catalytic core - and F(0) - the membrane proton channel. F(1) has five subunits: alpha(3), beta(3), gamma(1), delta(1), epsilon(1). F(0) has three main subunits: a(1), b(2) and c(10-14). The alpha and beta chains form an alternating ring which encloses part of the gamma chain. F(1) is attached to F(0) by a central stalk formed by the gamma and epsilon chains, while a peripheral stalk is formed by the delta and b chains.</text>
</comment>
<comment type="function">
    <text evidence="7">This protein is part of the stalk that links CF(0) to CF(1). It either transmits conformational changes from CF(0) to CF(1) or is implicated in proton conduction.</text>
</comment>
<dbReference type="PRINTS" id="PR00125">
    <property type="entry name" value="ATPASEDELTA"/>
</dbReference>
<evidence type="ECO:0000256" key="1">
    <source>
        <dbReference type="ARBA" id="ARBA00004370"/>
    </source>
</evidence>
<gene>
    <name evidence="7" type="primary">atpH</name>
    <name evidence="9" type="ordered locus">Solca_3294</name>
</gene>
<comment type="similarity">
    <text evidence="7">Belongs to the ATPase delta chain family.</text>
</comment>
<name>H8KWX5_SOLCM</name>
<dbReference type="HAMAP" id="MF_01416">
    <property type="entry name" value="ATP_synth_delta_bact"/>
    <property type="match status" value="1"/>
</dbReference>
<evidence type="ECO:0000256" key="8">
    <source>
        <dbReference type="SAM" id="Coils"/>
    </source>
</evidence>
<dbReference type="SUPFAM" id="SSF47928">
    <property type="entry name" value="N-terminal domain of the delta subunit of the F1F0-ATP synthase"/>
    <property type="match status" value="1"/>
</dbReference>
<evidence type="ECO:0000313" key="9">
    <source>
        <dbReference type="EMBL" id="AFD08304.1"/>
    </source>
</evidence>
<evidence type="ECO:0000256" key="7">
    <source>
        <dbReference type="HAMAP-Rule" id="MF_01416"/>
    </source>
</evidence>
<keyword evidence="3 7" id="KW-0375">Hydrogen ion transport</keyword>
<dbReference type="Pfam" id="PF00213">
    <property type="entry name" value="OSCP"/>
    <property type="match status" value="1"/>
</dbReference>
<dbReference type="EMBL" id="CP003349">
    <property type="protein sequence ID" value="AFD08304.1"/>
    <property type="molecule type" value="Genomic_DNA"/>
</dbReference>
<proteinExistence type="inferred from homology"/>
<sequence length="185" mass="20607">MSEIKIALRYAKSLLDLAKEQNNVEEINNDVKLFRDTVKANPQLRAVLANPIISGSDKKAVLHGLFASKMDKVTIAFFDLMINKSRESFLYATSKQFNELYNLLNGIVKAEVVSALALSEGNKQQLVSALEKELNKRVILNAKVNADLIGGFVLTVGDKQFDTTIAKQLNELKKNFMSNDFVAQL</sequence>
<keyword evidence="5 7" id="KW-0472">Membrane</keyword>
<accession>H8KWX5</accession>
<comment type="subcellular location">
    <subcellularLocation>
        <location evidence="7">Cell inner membrane</location>
        <topology evidence="7">Peripheral membrane protein</topology>
    </subcellularLocation>
    <subcellularLocation>
        <location evidence="1">Membrane</location>
    </subcellularLocation>
</comment>
<feature type="coiled-coil region" evidence="8">
    <location>
        <begin position="10"/>
        <end position="37"/>
    </location>
</feature>
<keyword evidence="7" id="KW-1003">Cell membrane</keyword>
<dbReference type="Gene3D" id="1.10.520.20">
    <property type="entry name" value="N-terminal domain of the delta subunit of the F1F0-ATP synthase"/>
    <property type="match status" value="1"/>
</dbReference>
<keyword evidence="4 7" id="KW-0406">Ion transport</keyword>
<evidence type="ECO:0000256" key="4">
    <source>
        <dbReference type="ARBA" id="ARBA00023065"/>
    </source>
</evidence>
<dbReference type="OrthoDB" id="9802471at2"/>
<dbReference type="GO" id="GO:0046933">
    <property type="term" value="F:proton-transporting ATP synthase activity, rotational mechanism"/>
    <property type="evidence" value="ECO:0007669"/>
    <property type="project" value="UniProtKB-UniRule"/>
</dbReference>
<keyword evidence="2 7" id="KW-0813">Transport</keyword>
<dbReference type="HOGENOM" id="CLU_085114_4_1_10"/>
<dbReference type="InterPro" id="IPR000711">
    <property type="entry name" value="ATPase_OSCP/dsu"/>
</dbReference>
<dbReference type="GO" id="GO:0005886">
    <property type="term" value="C:plasma membrane"/>
    <property type="evidence" value="ECO:0007669"/>
    <property type="project" value="UniProtKB-SubCell"/>
</dbReference>
<keyword evidence="8" id="KW-0175">Coiled coil</keyword>
<dbReference type="GO" id="GO:0045259">
    <property type="term" value="C:proton-transporting ATP synthase complex"/>
    <property type="evidence" value="ECO:0007669"/>
    <property type="project" value="UniProtKB-KW"/>
</dbReference>
<reference evidence="9" key="1">
    <citation type="submission" date="2012-02" db="EMBL/GenBank/DDBJ databases">
        <title>The complete genome of Solitalea canadensis DSM 3403.</title>
        <authorList>
            <consortium name="US DOE Joint Genome Institute (JGI-PGF)"/>
            <person name="Lucas S."/>
            <person name="Copeland A."/>
            <person name="Lapidus A."/>
            <person name="Glavina del Rio T."/>
            <person name="Dalin E."/>
            <person name="Tice H."/>
            <person name="Bruce D."/>
            <person name="Goodwin L."/>
            <person name="Pitluck S."/>
            <person name="Peters L."/>
            <person name="Ovchinnikova G."/>
            <person name="Lu M."/>
            <person name="Kyrpides N."/>
            <person name="Mavromatis K."/>
            <person name="Ivanova N."/>
            <person name="Brettin T."/>
            <person name="Detter J.C."/>
            <person name="Han C."/>
            <person name="Larimer F."/>
            <person name="Land M."/>
            <person name="Hauser L."/>
            <person name="Markowitz V."/>
            <person name="Cheng J.-F."/>
            <person name="Hugenholtz P."/>
            <person name="Woyke T."/>
            <person name="Wu D."/>
            <person name="Spring S."/>
            <person name="Schroeder M."/>
            <person name="Kopitz M."/>
            <person name="Brambilla E."/>
            <person name="Klenk H.-P."/>
            <person name="Eisen J.A."/>
        </authorList>
    </citation>
    <scope>NUCLEOTIDE SEQUENCE</scope>
    <source>
        <strain evidence="9">DSM 3403</strain>
    </source>
</reference>
<dbReference type="InterPro" id="IPR026015">
    <property type="entry name" value="ATP_synth_OSCP/delta_N_sf"/>
</dbReference>
<dbReference type="eggNOG" id="COG0712">
    <property type="taxonomic scope" value="Bacteria"/>
</dbReference>
<evidence type="ECO:0000313" key="10">
    <source>
        <dbReference type="Proteomes" id="UP000007590"/>
    </source>
</evidence>
<keyword evidence="7" id="KW-0997">Cell inner membrane</keyword>
<dbReference type="KEGG" id="scn:Solca_3294"/>
<dbReference type="STRING" id="929556.Solca_3294"/>
<evidence type="ECO:0000256" key="5">
    <source>
        <dbReference type="ARBA" id="ARBA00023136"/>
    </source>
</evidence>
<dbReference type="Proteomes" id="UP000007590">
    <property type="component" value="Chromosome"/>
</dbReference>
<evidence type="ECO:0000256" key="3">
    <source>
        <dbReference type="ARBA" id="ARBA00022781"/>
    </source>
</evidence>
<dbReference type="NCBIfam" id="TIGR01145">
    <property type="entry name" value="ATP_synt_delta"/>
    <property type="match status" value="1"/>
</dbReference>
<dbReference type="RefSeq" id="WP_014681527.1">
    <property type="nucleotide sequence ID" value="NC_017770.1"/>
</dbReference>
<dbReference type="AlphaFoldDB" id="H8KWX5"/>
<dbReference type="PANTHER" id="PTHR11910">
    <property type="entry name" value="ATP SYNTHASE DELTA CHAIN"/>
    <property type="match status" value="1"/>
</dbReference>